<accession>A0A9X0U3M0</accession>
<dbReference type="EMBL" id="JACHEB010000001">
    <property type="protein sequence ID" value="MBB5326932.1"/>
    <property type="molecule type" value="Genomic_DNA"/>
</dbReference>
<gene>
    <name evidence="1" type="ORF">HDF14_000526</name>
</gene>
<reference evidence="1 2" key="1">
    <citation type="submission" date="2020-08" db="EMBL/GenBank/DDBJ databases">
        <title>Genomic Encyclopedia of Type Strains, Phase IV (KMG-V): Genome sequencing to study the core and pangenomes of soil and plant-associated prokaryotes.</title>
        <authorList>
            <person name="Whitman W."/>
        </authorList>
    </citation>
    <scope>NUCLEOTIDE SEQUENCE [LARGE SCALE GENOMIC DNA]</scope>
    <source>
        <strain evidence="1 2">X5P2</strain>
    </source>
</reference>
<protein>
    <submittedName>
        <fullName evidence="1">Uncharacterized protein</fullName>
    </submittedName>
</protein>
<evidence type="ECO:0000313" key="1">
    <source>
        <dbReference type="EMBL" id="MBB5326932.1"/>
    </source>
</evidence>
<organism evidence="1 2">
    <name type="scientific">Tunturiibacter gelidiferens</name>
    <dbReference type="NCBI Taxonomy" id="3069689"/>
    <lineage>
        <taxon>Bacteria</taxon>
        <taxon>Pseudomonadati</taxon>
        <taxon>Acidobacteriota</taxon>
        <taxon>Terriglobia</taxon>
        <taxon>Terriglobales</taxon>
        <taxon>Acidobacteriaceae</taxon>
        <taxon>Tunturiibacter</taxon>
    </lineage>
</organism>
<dbReference type="Proteomes" id="UP000535182">
    <property type="component" value="Unassembled WGS sequence"/>
</dbReference>
<name>A0A9X0U3M0_9BACT</name>
<keyword evidence="2" id="KW-1185">Reference proteome</keyword>
<evidence type="ECO:0000313" key="2">
    <source>
        <dbReference type="Proteomes" id="UP000535182"/>
    </source>
</evidence>
<comment type="caution">
    <text evidence="1">The sequence shown here is derived from an EMBL/GenBank/DDBJ whole genome shotgun (WGS) entry which is preliminary data.</text>
</comment>
<dbReference type="AlphaFoldDB" id="A0A9X0U3M0"/>
<sequence>MNRFVLLTSYFSCVKRYAELLVIFQLETDTPTIENELILLDMDIFELEAAESKRDNTGFLPESPDGVEV</sequence>
<proteinExistence type="predicted"/>